<sequence length="247" mass="28856">MALAKKHSDVDNFFCIVVNVLNIVGASFKSRDLLREHQVEKLEELLKSGEMLTGRDELSCALQRIDQDIVNAMGVLALTKQRLQMMRNSEFESLMKDVSSFCDKHDIMIPKMDTLYFPGKSKRRALDVTYSHHLLVEHFYGVIDLHFKELNRRFNVVSTDLLHDMASLNPVNSFGNFDKNRLMRLVEYYPNEFDSIKLRDLSCQLDSFIVYARGIDKKFFERKIFANISNDAIIHRFQHMKSRRAQL</sequence>
<dbReference type="Proteomes" id="UP000790787">
    <property type="component" value="Chromosome 23"/>
</dbReference>
<protein>
    <submittedName>
        <fullName evidence="2">Uncharacterized protein LOC142177418</fullName>
    </submittedName>
</protein>
<evidence type="ECO:0000313" key="1">
    <source>
        <dbReference type="Proteomes" id="UP000790787"/>
    </source>
</evidence>
<gene>
    <name evidence="2" type="primary">LOC142177418</name>
</gene>
<reference evidence="2" key="2">
    <citation type="submission" date="2025-08" db="UniProtKB">
        <authorList>
            <consortium name="RefSeq"/>
        </authorList>
    </citation>
    <scope>IDENTIFICATION</scope>
    <source>
        <tissue evidence="2">Leaf</tissue>
    </source>
</reference>
<dbReference type="RefSeq" id="XP_075102009.1">
    <property type="nucleotide sequence ID" value="XM_075245908.1"/>
</dbReference>
<name>A0AC58TXS2_TOBAC</name>
<proteinExistence type="predicted"/>
<keyword evidence="1" id="KW-1185">Reference proteome</keyword>
<reference evidence="1" key="1">
    <citation type="journal article" date="2014" name="Nat. Commun.">
        <title>The tobacco genome sequence and its comparison with those of tomato and potato.</title>
        <authorList>
            <person name="Sierro N."/>
            <person name="Battey J.N."/>
            <person name="Ouadi S."/>
            <person name="Bakaher N."/>
            <person name="Bovet L."/>
            <person name="Willig A."/>
            <person name="Goepfert S."/>
            <person name="Peitsch M.C."/>
            <person name="Ivanov N.V."/>
        </authorList>
    </citation>
    <scope>NUCLEOTIDE SEQUENCE [LARGE SCALE GENOMIC DNA]</scope>
</reference>
<organism evidence="1 2">
    <name type="scientific">Nicotiana tabacum</name>
    <name type="common">Common tobacco</name>
    <dbReference type="NCBI Taxonomy" id="4097"/>
    <lineage>
        <taxon>Eukaryota</taxon>
        <taxon>Viridiplantae</taxon>
        <taxon>Streptophyta</taxon>
        <taxon>Embryophyta</taxon>
        <taxon>Tracheophyta</taxon>
        <taxon>Spermatophyta</taxon>
        <taxon>Magnoliopsida</taxon>
        <taxon>eudicotyledons</taxon>
        <taxon>Gunneridae</taxon>
        <taxon>Pentapetalae</taxon>
        <taxon>asterids</taxon>
        <taxon>lamiids</taxon>
        <taxon>Solanales</taxon>
        <taxon>Solanaceae</taxon>
        <taxon>Nicotianoideae</taxon>
        <taxon>Nicotianeae</taxon>
        <taxon>Nicotiana</taxon>
    </lineage>
</organism>
<evidence type="ECO:0000313" key="2">
    <source>
        <dbReference type="RefSeq" id="XP_075102009.1"/>
    </source>
</evidence>
<accession>A0AC58TXS2</accession>